<keyword evidence="4" id="KW-0963">Cytoplasm</keyword>
<evidence type="ECO:0000256" key="4">
    <source>
        <dbReference type="ARBA" id="ARBA00022490"/>
    </source>
</evidence>
<dbReference type="InterPro" id="IPR057268">
    <property type="entry name" value="Ribosomal_L18"/>
</dbReference>
<comment type="subcellular location">
    <subcellularLocation>
        <location evidence="1">Cytoplasm</location>
    </subcellularLocation>
</comment>
<evidence type="ECO:0000313" key="10">
    <source>
        <dbReference type="Proteomes" id="UP000317650"/>
    </source>
</evidence>
<dbReference type="STRING" id="52838.A0A4S8IDK1"/>
<comment type="caution">
    <text evidence="9">The sequence shown here is derived from an EMBL/GenBank/DDBJ whole genome shotgun (WGS) entry which is preliminary data.</text>
</comment>
<keyword evidence="10" id="KW-1185">Reference proteome</keyword>
<dbReference type="PANTHER" id="PTHR23410:SF12">
    <property type="entry name" value="LARGE RIBOSOMAL SUBUNIT PROTEIN UL18"/>
    <property type="match status" value="1"/>
</dbReference>
<dbReference type="GO" id="GO:0022625">
    <property type="term" value="C:cytosolic large ribosomal subunit"/>
    <property type="evidence" value="ECO:0007669"/>
    <property type="project" value="TreeGrafter"/>
</dbReference>
<dbReference type="PRINTS" id="PR00058">
    <property type="entry name" value="RIBOSOMALL5"/>
</dbReference>
<evidence type="ECO:0000313" key="9">
    <source>
        <dbReference type="EMBL" id="THU46191.1"/>
    </source>
</evidence>
<dbReference type="InterPro" id="IPR005485">
    <property type="entry name" value="Rbsml_uL18_euk_arch"/>
</dbReference>
<proteinExistence type="inferred from homology"/>
<comment type="similarity">
    <text evidence="2">Belongs to the universal ribosomal protein uL18 family.</text>
</comment>
<evidence type="ECO:0000256" key="2">
    <source>
        <dbReference type="ARBA" id="ARBA00007116"/>
    </source>
</evidence>
<dbReference type="GO" id="GO:0003735">
    <property type="term" value="F:structural constituent of ribosome"/>
    <property type="evidence" value="ECO:0007669"/>
    <property type="project" value="InterPro"/>
</dbReference>
<dbReference type="EMBL" id="PYDT01000010">
    <property type="protein sequence ID" value="THU46191.1"/>
    <property type="molecule type" value="Genomic_DNA"/>
</dbReference>
<accession>A0A4S8IDK1</accession>
<dbReference type="CDD" id="cd00432">
    <property type="entry name" value="Ribosomal_L18_L5e"/>
    <property type="match status" value="1"/>
</dbReference>
<evidence type="ECO:0000256" key="6">
    <source>
        <dbReference type="ARBA" id="ARBA00023274"/>
    </source>
</evidence>
<evidence type="ECO:0000256" key="5">
    <source>
        <dbReference type="ARBA" id="ARBA00022980"/>
    </source>
</evidence>
<reference evidence="9 10" key="1">
    <citation type="journal article" date="2019" name="Nat. Plants">
        <title>Genome sequencing of Musa balbisiana reveals subgenome evolution and function divergence in polyploid bananas.</title>
        <authorList>
            <person name="Yao X."/>
        </authorList>
    </citation>
    <scope>NUCLEOTIDE SEQUENCE [LARGE SCALE GENOMIC DNA]</scope>
    <source>
        <strain evidence="10">cv. DH-PKW</strain>
        <tissue evidence="9">Leaves</tissue>
    </source>
</reference>
<comment type="subunit">
    <text evidence="3">Component of the large ribosomal subunit (LSU).</text>
</comment>
<dbReference type="GO" id="GO:0000027">
    <property type="term" value="P:ribosomal large subunit assembly"/>
    <property type="evidence" value="ECO:0007669"/>
    <property type="project" value="TreeGrafter"/>
</dbReference>
<evidence type="ECO:0000256" key="7">
    <source>
        <dbReference type="SAM" id="MobiDB-lite"/>
    </source>
</evidence>
<dbReference type="GO" id="GO:0006412">
    <property type="term" value="P:translation"/>
    <property type="evidence" value="ECO:0007669"/>
    <property type="project" value="InterPro"/>
</dbReference>
<feature type="region of interest" description="Disordered" evidence="7">
    <location>
        <begin position="226"/>
        <end position="245"/>
    </location>
</feature>
<dbReference type="PANTHER" id="PTHR23410">
    <property type="entry name" value="RIBOSOMAL PROTEIN L5-RELATED"/>
    <property type="match status" value="1"/>
</dbReference>
<dbReference type="InterPro" id="IPR025607">
    <property type="entry name" value="Ribosomal_uL18_C_euk"/>
</dbReference>
<dbReference type="Pfam" id="PF17144">
    <property type="entry name" value="Ribosomal_L5e"/>
    <property type="match status" value="1"/>
</dbReference>
<dbReference type="Pfam" id="PF14204">
    <property type="entry name" value="Ribosomal_L18_c"/>
    <property type="match status" value="1"/>
</dbReference>
<organism evidence="9 10">
    <name type="scientific">Musa balbisiana</name>
    <name type="common">Banana</name>
    <dbReference type="NCBI Taxonomy" id="52838"/>
    <lineage>
        <taxon>Eukaryota</taxon>
        <taxon>Viridiplantae</taxon>
        <taxon>Streptophyta</taxon>
        <taxon>Embryophyta</taxon>
        <taxon>Tracheophyta</taxon>
        <taxon>Spermatophyta</taxon>
        <taxon>Magnoliopsida</taxon>
        <taxon>Liliopsida</taxon>
        <taxon>Zingiberales</taxon>
        <taxon>Musaceae</taxon>
        <taxon>Musa</taxon>
    </lineage>
</organism>
<name>A0A4S8IDK1_MUSBA</name>
<dbReference type="SUPFAM" id="SSF53137">
    <property type="entry name" value="Translational machinery components"/>
    <property type="match status" value="1"/>
</dbReference>
<gene>
    <name evidence="9" type="ORF">C4D60_Mb09t02340</name>
</gene>
<dbReference type="Proteomes" id="UP000317650">
    <property type="component" value="Chromosome 9"/>
</dbReference>
<sequence length="278" mass="32212">MLQDPIFAKEFVVPDHVFVKAHKSKAYFKRFQVKYKRRREGKTDYRARIRLINQDKNKYNTPKYRFVVRFTNKDIVAQIISSSIVGDLVLASAFAHELPRYGLEVGLTNYAAAYCTGLLLARRVLKTLEMDEEYQGNVEGALDGGLDVPHSDKRFAGFKKDEKQLDADFHRNYIFGGHVASYMRTLMEDEPEKYQTHFSDYIKRNVGPDDMEDLYKKVHAAIRADPSTVKSTKEPPKEHKRYNLKKLTYEERKAKLIDRLNALNSATADVSDEDEDDE</sequence>
<keyword evidence="6" id="KW-0687">Ribonucleoprotein</keyword>
<dbReference type="AlphaFoldDB" id="A0A4S8IDK1"/>
<feature type="domain" description="Large ribosomal subunit protein uL18 C-terminal eukaryotes" evidence="8">
    <location>
        <begin position="211"/>
        <end position="264"/>
    </location>
</feature>
<evidence type="ECO:0000256" key="1">
    <source>
        <dbReference type="ARBA" id="ARBA00004496"/>
    </source>
</evidence>
<keyword evidence="5" id="KW-0689">Ribosomal protein</keyword>
<dbReference type="Gene3D" id="3.30.420.100">
    <property type="match status" value="2"/>
</dbReference>
<evidence type="ECO:0000256" key="3">
    <source>
        <dbReference type="ARBA" id="ARBA00011113"/>
    </source>
</evidence>
<protein>
    <recommendedName>
        <fullName evidence="8">Large ribosomal subunit protein uL18 C-terminal eukaryotes domain-containing protein</fullName>
    </recommendedName>
</protein>
<dbReference type="HAMAP" id="MF_01337_A">
    <property type="entry name" value="Ribosomal_uL18_A"/>
    <property type="match status" value="1"/>
</dbReference>
<evidence type="ECO:0000259" key="8">
    <source>
        <dbReference type="Pfam" id="PF14204"/>
    </source>
</evidence>
<dbReference type="GO" id="GO:0008097">
    <property type="term" value="F:5S rRNA binding"/>
    <property type="evidence" value="ECO:0007669"/>
    <property type="project" value="InterPro"/>
</dbReference>